<dbReference type="EMBL" id="JABEQL010000006">
    <property type="protein sequence ID" value="MBB2178821.1"/>
    <property type="molecule type" value="Genomic_DNA"/>
</dbReference>
<feature type="region of interest" description="Disordered" evidence="1">
    <location>
        <begin position="370"/>
        <end position="404"/>
    </location>
</feature>
<feature type="domain" description="Glycosyltransferase subfamily 4-like N-terminal" evidence="3">
    <location>
        <begin position="23"/>
        <end position="163"/>
    </location>
</feature>
<keyword evidence="4" id="KW-0808">Transferase</keyword>
<dbReference type="Proteomes" id="UP000525623">
    <property type="component" value="Unassembled WGS sequence"/>
</dbReference>
<dbReference type="InterPro" id="IPR028098">
    <property type="entry name" value="Glyco_trans_4-like_N"/>
</dbReference>
<dbReference type="Pfam" id="PF13439">
    <property type="entry name" value="Glyco_transf_4"/>
    <property type="match status" value="1"/>
</dbReference>
<dbReference type="Gene3D" id="3.40.50.2000">
    <property type="entry name" value="Glycogen Phosphorylase B"/>
    <property type="match status" value="2"/>
</dbReference>
<dbReference type="InterPro" id="IPR001296">
    <property type="entry name" value="Glyco_trans_1"/>
</dbReference>
<proteinExistence type="predicted"/>
<evidence type="ECO:0000313" key="4">
    <source>
        <dbReference type="EMBL" id="MBB2178821.1"/>
    </source>
</evidence>
<dbReference type="PANTHER" id="PTHR12526:SF630">
    <property type="entry name" value="GLYCOSYLTRANSFERASE"/>
    <property type="match status" value="1"/>
</dbReference>
<feature type="compositionally biased region" description="Low complexity" evidence="1">
    <location>
        <begin position="370"/>
        <end position="379"/>
    </location>
</feature>
<dbReference type="SUPFAM" id="SSF53756">
    <property type="entry name" value="UDP-Glycosyltransferase/glycogen phosphorylase"/>
    <property type="match status" value="1"/>
</dbReference>
<evidence type="ECO:0000259" key="2">
    <source>
        <dbReference type="Pfam" id="PF00534"/>
    </source>
</evidence>
<organism evidence="4 5">
    <name type="scientific">Gluconacetobacter tumulicola</name>
    <dbReference type="NCBI Taxonomy" id="1017177"/>
    <lineage>
        <taxon>Bacteria</taxon>
        <taxon>Pseudomonadati</taxon>
        <taxon>Pseudomonadota</taxon>
        <taxon>Alphaproteobacteria</taxon>
        <taxon>Acetobacterales</taxon>
        <taxon>Acetobacteraceae</taxon>
        <taxon>Gluconacetobacter</taxon>
    </lineage>
</organism>
<comment type="caution">
    <text evidence="4">The sequence shown here is derived from an EMBL/GenBank/DDBJ whole genome shotgun (WGS) entry which is preliminary data.</text>
</comment>
<accession>A0A7W4JCR1</accession>
<dbReference type="CDD" id="cd03801">
    <property type="entry name" value="GT4_PimA-like"/>
    <property type="match status" value="1"/>
</dbReference>
<evidence type="ECO:0000256" key="1">
    <source>
        <dbReference type="SAM" id="MobiDB-lite"/>
    </source>
</evidence>
<evidence type="ECO:0000313" key="5">
    <source>
        <dbReference type="Proteomes" id="UP000525623"/>
    </source>
</evidence>
<dbReference type="AlphaFoldDB" id="A0A7W4JCR1"/>
<protein>
    <submittedName>
        <fullName evidence="4">Glycosyltransferase family 4 protein</fullName>
    </submittedName>
</protein>
<evidence type="ECO:0000259" key="3">
    <source>
        <dbReference type="Pfam" id="PF13439"/>
    </source>
</evidence>
<sequence>MNAFYEYRKTIIHLSKHCGRANGNVHVAVDLACEQARAGHSVYFCSGGGTFVELLESEGVRHVMLPQDQKKPFAMLRSAVALTRLCRAIRADIIHAHMMGGALIGAIASRLASVPLVTTVHNSFDRHSILMRMGGRIVAVSEAERQALVKRGFPPERTRVVWNAPVGSARHDMVSMKGDAGIVPTLRHPNITLICGLHARKGVADVIEAASHLLPSMPEWTVYIAGEGPDRADLEARVAACGLSERVIFLGYVDTPQLLYSQADIFVLASYADPGSLTIGEARAAGCAIVATSVGGTTEMLEFGAAGRLVPPGQPGILAQALGEIMRDPDQREAMRQAARRGAEIFDAKRLVPDYMNIYEEIIVRRRAGQGSSRGSSRGVLVSEHDAAVSPRSASGQQGDACLR</sequence>
<dbReference type="RefSeq" id="WP_182965128.1">
    <property type="nucleotide sequence ID" value="NZ_BAABGC010000075.1"/>
</dbReference>
<keyword evidence="5" id="KW-1185">Reference proteome</keyword>
<reference evidence="4 5" key="1">
    <citation type="submission" date="2020-04" db="EMBL/GenBank/DDBJ databases">
        <title>Description of novel Gluconacetobacter.</title>
        <authorList>
            <person name="Sombolestani A."/>
        </authorList>
    </citation>
    <scope>NUCLEOTIDE SEQUENCE [LARGE SCALE GENOMIC DNA]</scope>
    <source>
        <strain evidence="4 5">LMG 27725</strain>
    </source>
</reference>
<dbReference type="Pfam" id="PF00534">
    <property type="entry name" value="Glycos_transf_1"/>
    <property type="match status" value="1"/>
</dbReference>
<dbReference type="GO" id="GO:0016757">
    <property type="term" value="F:glycosyltransferase activity"/>
    <property type="evidence" value="ECO:0007669"/>
    <property type="project" value="InterPro"/>
</dbReference>
<name>A0A7W4JCR1_9PROT</name>
<dbReference type="PANTHER" id="PTHR12526">
    <property type="entry name" value="GLYCOSYLTRANSFERASE"/>
    <property type="match status" value="1"/>
</dbReference>
<gene>
    <name evidence="4" type="ORF">HLH29_06470</name>
</gene>
<feature type="domain" description="Glycosyl transferase family 1" evidence="2">
    <location>
        <begin position="197"/>
        <end position="341"/>
    </location>
</feature>